<dbReference type="Gene3D" id="3.40.190.10">
    <property type="entry name" value="Periplasmic binding protein-like II"/>
    <property type="match status" value="2"/>
</dbReference>
<keyword evidence="7" id="KW-1185">Reference proteome</keyword>
<reference evidence="7" key="1">
    <citation type="journal article" date="2019" name="Int. J. Syst. Evol. Microbiol.">
        <title>The Global Catalogue of Microorganisms (GCM) 10K type strain sequencing project: providing services to taxonomists for standard genome sequencing and annotation.</title>
        <authorList>
            <consortium name="The Broad Institute Genomics Platform"/>
            <consortium name="The Broad Institute Genome Sequencing Center for Infectious Disease"/>
            <person name="Wu L."/>
            <person name="Ma J."/>
        </authorList>
    </citation>
    <scope>NUCLEOTIDE SEQUENCE [LARGE SCALE GENOMIC DNA]</scope>
    <source>
        <strain evidence="7">JCM 15478</strain>
    </source>
</reference>
<dbReference type="InterPro" id="IPR005119">
    <property type="entry name" value="LysR_subst-bd"/>
</dbReference>
<accession>A0ABP5HPW9</accession>
<evidence type="ECO:0000259" key="5">
    <source>
        <dbReference type="PROSITE" id="PS50931"/>
    </source>
</evidence>
<evidence type="ECO:0000313" key="6">
    <source>
        <dbReference type="EMBL" id="GAA2084007.1"/>
    </source>
</evidence>
<evidence type="ECO:0000256" key="2">
    <source>
        <dbReference type="ARBA" id="ARBA00023015"/>
    </source>
</evidence>
<keyword evidence="4" id="KW-0804">Transcription</keyword>
<evidence type="ECO:0000256" key="1">
    <source>
        <dbReference type="ARBA" id="ARBA00009437"/>
    </source>
</evidence>
<dbReference type="PANTHER" id="PTHR30346">
    <property type="entry name" value="TRANSCRIPTIONAL DUAL REGULATOR HCAR-RELATED"/>
    <property type="match status" value="1"/>
</dbReference>
<dbReference type="InterPro" id="IPR036390">
    <property type="entry name" value="WH_DNA-bd_sf"/>
</dbReference>
<evidence type="ECO:0000256" key="4">
    <source>
        <dbReference type="ARBA" id="ARBA00023163"/>
    </source>
</evidence>
<feature type="domain" description="HTH lysR-type" evidence="5">
    <location>
        <begin position="15"/>
        <end position="72"/>
    </location>
</feature>
<dbReference type="Gene3D" id="1.10.10.10">
    <property type="entry name" value="Winged helix-like DNA-binding domain superfamily/Winged helix DNA-binding domain"/>
    <property type="match status" value="1"/>
</dbReference>
<dbReference type="Proteomes" id="UP001500016">
    <property type="component" value="Unassembled WGS sequence"/>
</dbReference>
<comment type="caution">
    <text evidence="6">The sequence shown here is derived from an EMBL/GenBank/DDBJ whole genome shotgun (WGS) entry which is preliminary data.</text>
</comment>
<dbReference type="RefSeq" id="WP_344530901.1">
    <property type="nucleotide sequence ID" value="NZ_BAAAPE010000011.1"/>
</dbReference>
<dbReference type="SUPFAM" id="SSF53850">
    <property type="entry name" value="Periplasmic binding protein-like II"/>
    <property type="match status" value="1"/>
</dbReference>
<keyword evidence="3" id="KW-0238">DNA-binding</keyword>
<evidence type="ECO:0000256" key="3">
    <source>
        <dbReference type="ARBA" id="ARBA00023125"/>
    </source>
</evidence>
<dbReference type="Pfam" id="PF00126">
    <property type="entry name" value="HTH_1"/>
    <property type="match status" value="1"/>
</dbReference>
<comment type="similarity">
    <text evidence="1">Belongs to the LysR transcriptional regulatory family.</text>
</comment>
<protein>
    <submittedName>
        <fullName evidence="6">LysR family transcriptional regulator</fullName>
    </submittedName>
</protein>
<dbReference type="PROSITE" id="PS50931">
    <property type="entry name" value="HTH_LYSR"/>
    <property type="match status" value="1"/>
</dbReference>
<dbReference type="CDD" id="cd08414">
    <property type="entry name" value="PBP2_LTTR_aromatics_like"/>
    <property type="match status" value="1"/>
</dbReference>
<dbReference type="Pfam" id="PF03466">
    <property type="entry name" value="LysR_substrate"/>
    <property type="match status" value="1"/>
</dbReference>
<dbReference type="SUPFAM" id="SSF46785">
    <property type="entry name" value="Winged helix' DNA-binding domain"/>
    <property type="match status" value="1"/>
</dbReference>
<dbReference type="InterPro" id="IPR000847">
    <property type="entry name" value="LysR_HTH_N"/>
</dbReference>
<gene>
    <name evidence="6" type="ORF">GCM10009801_44840</name>
</gene>
<sequence length="308" mass="33725">MSRSQAGQVTGVVVVELRDIEILLVLAEELHFGRTAERLHITPSRVSQCVKAQERRIGAALFERTSRKVALTPIGRQLIDDLAPAHHQMRESLRRAEQAARGTVGVLRLGMISSNVDDLRPYFDAFAVERPGIEVQIRTIGFTDPFAGLRSGELDAALVWLPVQEPDLTVGPVIHIEPLMLAVSSGHPLARQASVSREDLADQTVIALDAPAYWRAAMVPTHTPSGRPIQAGPTASDFMEVLLIISRGEAVSQVHLQAARFFARPDIAYLPVRDAAPTRWALIWRTSAETDAILALAKTVEQIGPLKQ</sequence>
<dbReference type="InterPro" id="IPR036388">
    <property type="entry name" value="WH-like_DNA-bd_sf"/>
</dbReference>
<dbReference type="PANTHER" id="PTHR30346:SF0">
    <property type="entry name" value="HCA OPERON TRANSCRIPTIONAL ACTIVATOR HCAR"/>
    <property type="match status" value="1"/>
</dbReference>
<organism evidence="6 7">
    <name type="scientific">Streptomyces albiaxialis</name>
    <dbReference type="NCBI Taxonomy" id="329523"/>
    <lineage>
        <taxon>Bacteria</taxon>
        <taxon>Bacillati</taxon>
        <taxon>Actinomycetota</taxon>
        <taxon>Actinomycetes</taxon>
        <taxon>Kitasatosporales</taxon>
        <taxon>Streptomycetaceae</taxon>
        <taxon>Streptomyces</taxon>
    </lineage>
</organism>
<evidence type="ECO:0000313" key="7">
    <source>
        <dbReference type="Proteomes" id="UP001500016"/>
    </source>
</evidence>
<keyword evidence="2" id="KW-0805">Transcription regulation</keyword>
<proteinExistence type="inferred from homology"/>
<dbReference type="EMBL" id="BAAAPE010000011">
    <property type="protein sequence ID" value="GAA2084007.1"/>
    <property type="molecule type" value="Genomic_DNA"/>
</dbReference>
<name>A0ABP5HPW9_9ACTN</name>